<evidence type="ECO:0000313" key="3">
    <source>
        <dbReference type="Proteomes" id="UP000256708"/>
    </source>
</evidence>
<name>A0A3D8L073_9BACT</name>
<keyword evidence="2" id="KW-0808">Transferase</keyword>
<dbReference type="AlphaFoldDB" id="A0A3D8L073"/>
<protein>
    <submittedName>
        <fullName evidence="2">GNAT family N-acetyltransferase</fullName>
    </submittedName>
</protein>
<dbReference type="Pfam" id="PF00583">
    <property type="entry name" value="Acetyltransf_1"/>
    <property type="match status" value="1"/>
</dbReference>
<feature type="domain" description="N-acetyltransferase" evidence="1">
    <location>
        <begin position="37"/>
        <end position="203"/>
    </location>
</feature>
<dbReference type="Proteomes" id="UP000256708">
    <property type="component" value="Unassembled WGS sequence"/>
</dbReference>
<dbReference type="InterPro" id="IPR000182">
    <property type="entry name" value="GNAT_dom"/>
</dbReference>
<dbReference type="InterPro" id="IPR016181">
    <property type="entry name" value="Acyl_CoA_acyltransferase"/>
</dbReference>
<keyword evidence="3" id="KW-1185">Reference proteome</keyword>
<dbReference type="EMBL" id="QRGR01000050">
    <property type="protein sequence ID" value="RDV10780.1"/>
    <property type="molecule type" value="Genomic_DNA"/>
</dbReference>
<dbReference type="Gene3D" id="3.40.630.30">
    <property type="match status" value="1"/>
</dbReference>
<evidence type="ECO:0000313" key="2">
    <source>
        <dbReference type="EMBL" id="RDV10780.1"/>
    </source>
</evidence>
<dbReference type="PANTHER" id="PTHR43328:SF1">
    <property type="entry name" value="N-ACETYLTRANSFERASE DOMAIN-CONTAINING PROTEIN"/>
    <property type="match status" value="1"/>
</dbReference>
<dbReference type="PANTHER" id="PTHR43328">
    <property type="entry name" value="ACETYLTRANSFERASE-RELATED"/>
    <property type="match status" value="1"/>
</dbReference>
<organism evidence="2 3">
    <name type="scientific">Pontibacter diazotrophicus</name>
    <dbReference type="NCBI Taxonomy" id="1400979"/>
    <lineage>
        <taxon>Bacteria</taxon>
        <taxon>Pseudomonadati</taxon>
        <taxon>Bacteroidota</taxon>
        <taxon>Cytophagia</taxon>
        <taxon>Cytophagales</taxon>
        <taxon>Hymenobacteraceae</taxon>
        <taxon>Pontibacter</taxon>
    </lineage>
</organism>
<reference evidence="3" key="1">
    <citation type="submission" date="2018-08" db="EMBL/GenBank/DDBJ databases">
        <authorList>
            <person name="Liu Z.-W."/>
            <person name="Du Z.-J."/>
        </authorList>
    </citation>
    <scope>NUCLEOTIDE SEQUENCE [LARGE SCALE GENOMIC DNA]</scope>
    <source>
        <strain evidence="3">H4X</strain>
    </source>
</reference>
<dbReference type="GO" id="GO:0016747">
    <property type="term" value="F:acyltransferase activity, transferring groups other than amino-acyl groups"/>
    <property type="evidence" value="ECO:0007669"/>
    <property type="project" value="InterPro"/>
</dbReference>
<evidence type="ECO:0000259" key="1">
    <source>
        <dbReference type="PROSITE" id="PS51186"/>
    </source>
</evidence>
<accession>A0A3D8L073</accession>
<dbReference type="PROSITE" id="PS51186">
    <property type="entry name" value="GNAT"/>
    <property type="match status" value="1"/>
</dbReference>
<proteinExistence type="predicted"/>
<comment type="caution">
    <text evidence="2">The sequence shown here is derived from an EMBL/GenBank/DDBJ whole genome shotgun (WGS) entry which is preliminary data.</text>
</comment>
<dbReference type="SUPFAM" id="SSF55729">
    <property type="entry name" value="Acyl-CoA N-acyltransferases (Nat)"/>
    <property type="match status" value="1"/>
</dbReference>
<dbReference type="CDD" id="cd04301">
    <property type="entry name" value="NAT_SF"/>
    <property type="match status" value="1"/>
</dbReference>
<gene>
    <name evidence="2" type="ORF">DXT99_25695</name>
</gene>
<sequence>MGIFQHREQLYFYLYHFLFDQVKVAAKEFVLKTGEKVLIREGKVADSEALMETVREYVVTSRYLIVAPDELENTVADEEKWIRELRQNPNSLLLLALHKGQVIGNLDLTGSGEEYEDQSGLITMGILQEYQNKGLGSILLREALAWARQNHQLQVLCLQVKRANKSAVRLYQKAGFKVEGKQPDLAPEEQVDYSESIIMTLNL</sequence>